<evidence type="ECO:0000256" key="1">
    <source>
        <dbReference type="SAM" id="Phobius"/>
    </source>
</evidence>
<name>A0ABP7HQR0_9ACTN</name>
<dbReference type="Proteomes" id="UP001500888">
    <property type="component" value="Unassembled WGS sequence"/>
</dbReference>
<organism evidence="2 3">
    <name type="scientific">Sphaerisporangium flaviroseum</name>
    <dbReference type="NCBI Taxonomy" id="509199"/>
    <lineage>
        <taxon>Bacteria</taxon>
        <taxon>Bacillati</taxon>
        <taxon>Actinomycetota</taxon>
        <taxon>Actinomycetes</taxon>
        <taxon>Streptosporangiales</taxon>
        <taxon>Streptosporangiaceae</taxon>
        <taxon>Sphaerisporangium</taxon>
    </lineage>
</organism>
<dbReference type="Pfam" id="PF14023">
    <property type="entry name" value="Bestrophin-like"/>
    <property type="match status" value="1"/>
</dbReference>
<gene>
    <name evidence="2" type="ORF">GCM10022226_19750</name>
</gene>
<dbReference type="InterPro" id="IPR025333">
    <property type="entry name" value="DUF4239"/>
</dbReference>
<keyword evidence="1" id="KW-0812">Transmembrane</keyword>
<proteinExistence type="predicted"/>
<accession>A0ABP7HQR0</accession>
<keyword evidence="1" id="KW-0472">Membrane</keyword>
<evidence type="ECO:0000313" key="3">
    <source>
        <dbReference type="Proteomes" id="UP001500888"/>
    </source>
</evidence>
<feature type="transmembrane region" description="Helical" evidence="1">
    <location>
        <begin position="42"/>
        <end position="62"/>
    </location>
</feature>
<dbReference type="RefSeq" id="WP_344936982.1">
    <property type="nucleotide sequence ID" value="NZ_BAAAZR010000002.1"/>
</dbReference>
<sequence length="255" mass="26863">MLVCVLAVAAAVGVVASAAFIFRRLGSGTEDLAPNGPTAGHAGSMLSSLFLLVFAIAIVVPWTTADAARQNTYTESQAAVEAYWSAARLPAPAGAQVQQQVRDYVGFVLTKEWPLMASGQLSLEGATRLDSLRTQTAGLVVKGDEEKAAKSEVIEEVKALSAARRQRGADAQATPPAGVLPLTILTGLIVLLYPFLAGARPRGKTLVPLVVMSAMLGFGIFLTWQISHVFASGLSVEPDAFRAALTEFQRIPWSG</sequence>
<dbReference type="EMBL" id="BAAAZR010000002">
    <property type="protein sequence ID" value="GAA3800249.1"/>
    <property type="molecule type" value="Genomic_DNA"/>
</dbReference>
<protein>
    <recommendedName>
        <fullName evidence="4">DUF4239 domain-containing protein</fullName>
    </recommendedName>
</protein>
<keyword evidence="3" id="KW-1185">Reference proteome</keyword>
<evidence type="ECO:0000313" key="2">
    <source>
        <dbReference type="EMBL" id="GAA3800249.1"/>
    </source>
</evidence>
<reference evidence="3" key="1">
    <citation type="journal article" date="2019" name="Int. J. Syst. Evol. Microbiol.">
        <title>The Global Catalogue of Microorganisms (GCM) 10K type strain sequencing project: providing services to taxonomists for standard genome sequencing and annotation.</title>
        <authorList>
            <consortium name="The Broad Institute Genomics Platform"/>
            <consortium name="The Broad Institute Genome Sequencing Center for Infectious Disease"/>
            <person name="Wu L."/>
            <person name="Ma J."/>
        </authorList>
    </citation>
    <scope>NUCLEOTIDE SEQUENCE [LARGE SCALE GENOMIC DNA]</scope>
    <source>
        <strain evidence="3">JCM 16908</strain>
    </source>
</reference>
<keyword evidence="1" id="KW-1133">Transmembrane helix</keyword>
<comment type="caution">
    <text evidence="2">The sequence shown here is derived from an EMBL/GenBank/DDBJ whole genome shotgun (WGS) entry which is preliminary data.</text>
</comment>
<evidence type="ECO:0008006" key="4">
    <source>
        <dbReference type="Google" id="ProtNLM"/>
    </source>
</evidence>
<feature type="transmembrane region" description="Helical" evidence="1">
    <location>
        <begin position="173"/>
        <end position="193"/>
    </location>
</feature>